<dbReference type="Pfam" id="PF00512">
    <property type="entry name" value="HisKA"/>
    <property type="match status" value="1"/>
</dbReference>
<keyword evidence="8" id="KW-1185">Reference proteome</keyword>
<dbReference type="PANTHER" id="PTHR43547">
    <property type="entry name" value="TWO-COMPONENT HISTIDINE KINASE"/>
    <property type="match status" value="1"/>
</dbReference>
<dbReference type="HOGENOM" id="CLU_040649_0_0_3"/>
<dbReference type="InterPro" id="IPR036097">
    <property type="entry name" value="HisK_dim/P_sf"/>
</dbReference>
<keyword evidence="3" id="KW-0597">Phosphoprotein</keyword>
<dbReference type="eggNOG" id="COG2205">
    <property type="taxonomic scope" value="Bacteria"/>
</dbReference>
<accession>B4VQB1</accession>
<evidence type="ECO:0000313" key="7">
    <source>
        <dbReference type="EMBL" id="EDX75838.1"/>
    </source>
</evidence>
<name>B4VQB1_9CYAN</name>
<organism evidence="7 8">
    <name type="scientific">Coleofasciculus chthonoplastes PCC 7420</name>
    <dbReference type="NCBI Taxonomy" id="118168"/>
    <lineage>
        <taxon>Bacteria</taxon>
        <taxon>Bacillati</taxon>
        <taxon>Cyanobacteriota</taxon>
        <taxon>Cyanophyceae</taxon>
        <taxon>Coleofasciculales</taxon>
        <taxon>Coleofasciculaceae</taxon>
        <taxon>Coleofasciculus</taxon>
    </lineage>
</organism>
<reference evidence="7 8" key="1">
    <citation type="submission" date="2008-07" db="EMBL/GenBank/DDBJ databases">
        <authorList>
            <person name="Tandeau de Marsac N."/>
            <person name="Ferriera S."/>
            <person name="Johnson J."/>
            <person name="Kravitz S."/>
            <person name="Beeson K."/>
            <person name="Sutton G."/>
            <person name="Rogers Y.-H."/>
            <person name="Friedman R."/>
            <person name="Frazier M."/>
            <person name="Venter J.C."/>
        </authorList>
    </citation>
    <scope>NUCLEOTIDE SEQUENCE [LARGE SCALE GENOMIC DNA]</scope>
    <source>
        <strain evidence="7 8">PCC 7420</strain>
    </source>
</reference>
<keyword evidence="4 7" id="KW-0418">Kinase</keyword>
<dbReference type="RefSeq" id="WP_006100975.1">
    <property type="nucleotide sequence ID" value="NZ_DS989848.1"/>
</dbReference>
<evidence type="ECO:0000256" key="4">
    <source>
        <dbReference type="ARBA" id="ARBA00022777"/>
    </source>
</evidence>
<dbReference type="PROSITE" id="PS50109">
    <property type="entry name" value="HIS_KIN"/>
    <property type="match status" value="1"/>
</dbReference>
<dbReference type="Proteomes" id="UP000003835">
    <property type="component" value="Unassembled WGS sequence"/>
</dbReference>
<comment type="catalytic activity">
    <reaction evidence="1">
        <text>ATP + protein L-histidine = ADP + protein N-phospho-L-histidine.</text>
        <dbReference type="EC" id="2.7.13.3"/>
    </reaction>
</comment>
<sequence>MVQKWLLPNISEVLAQNTPTGVNNPVESQVESTTVVMNKGQRSAASQRMRDERRSQREWQSAIASLEKLLLQVLCQQDQGDNSASLNGLVLAGPAPVLSHSDLLSHFQTGVFTTETVNPWSFMPFQLPPAQPEKAQGTVNTTYELCLFPADSLTEEQFCLVFTRGFSLVMAAGDDPNGVPGFRFSFDPEDVQKAWASLYPRLLLANPHQLSYLDTLVKQFAPQPPDYKIVMQFGRQLLQNMPEYSVEPKNETIAVTPINSVTQVSTDPAYSETIEDRDWQPLAKSETRVNHRVSQLRESAPDVELLQALTHEVRTPLTTIRTLTKLLLKRKDLAPEVIRRLEIIDHECTEQINRMELIFRAVELETKAVKETPVNLTSMSLAQIFQTSIPHWQKQAQRRNVSLDVVLPQNLPTVVSNPSMLDQVLTGLVENFTRTLPAGGHIQVQVTPAGDQLKLQFQSQPNPDNSGNLDKFGQSTCQTLKSIGQLLMFQPETGSLSLNLNVTKHLFQALGGKLIVRQRPQTGEVMTIFLPLEVRNNSSNQEGILV</sequence>
<dbReference type="SUPFAM" id="SSF47384">
    <property type="entry name" value="Homodimeric domain of signal transducing histidine kinase"/>
    <property type="match status" value="1"/>
</dbReference>
<dbReference type="InterPro" id="IPR005467">
    <property type="entry name" value="His_kinase_dom"/>
</dbReference>
<dbReference type="InterPro" id="IPR003661">
    <property type="entry name" value="HisK_dim/P_dom"/>
</dbReference>
<dbReference type="GO" id="GO:0000155">
    <property type="term" value="F:phosphorelay sensor kinase activity"/>
    <property type="evidence" value="ECO:0007669"/>
    <property type="project" value="InterPro"/>
</dbReference>
<evidence type="ECO:0000256" key="1">
    <source>
        <dbReference type="ARBA" id="ARBA00000085"/>
    </source>
</evidence>
<dbReference type="EC" id="2.7.13.3" evidence="2"/>
<dbReference type="STRING" id="118168.MC7420_6493"/>
<evidence type="ECO:0000256" key="2">
    <source>
        <dbReference type="ARBA" id="ARBA00012438"/>
    </source>
</evidence>
<keyword evidence="5" id="KW-0902">Two-component regulatory system</keyword>
<evidence type="ECO:0000313" key="8">
    <source>
        <dbReference type="Proteomes" id="UP000003835"/>
    </source>
</evidence>
<dbReference type="SUPFAM" id="SSF55874">
    <property type="entry name" value="ATPase domain of HSP90 chaperone/DNA topoisomerase II/histidine kinase"/>
    <property type="match status" value="1"/>
</dbReference>
<dbReference type="OrthoDB" id="537027at2"/>
<dbReference type="Gene3D" id="1.10.287.130">
    <property type="match status" value="1"/>
</dbReference>
<evidence type="ECO:0000256" key="5">
    <source>
        <dbReference type="ARBA" id="ARBA00023012"/>
    </source>
</evidence>
<dbReference type="InterPro" id="IPR036890">
    <property type="entry name" value="HATPase_C_sf"/>
</dbReference>
<evidence type="ECO:0000256" key="3">
    <source>
        <dbReference type="ARBA" id="ARBA00022553"/>
    </source>
</evidence>
<evidence type="ECO:0000259" key="6">
    <source>
        <dbReference type="PROSITE" id="PS50109"/>
    </source>
</evidence>
<keyword evidence="4 7" id="KW-0808">Transferase</keyword>
<gene>
    <name evidence="7" type="ORF">MC7420_6493</name>
</gene>
<dbReference type="AlphaFoldDB" id="B4VQB1"/>
<dbReference type="Gene3D" id="3.30.565.10">
    <property type="entry name" value="Histidine kinase-like ATPase, C-terminal domain"/>
    <property type="match status" value="1"/>
</dbReference>
<dbReference type="PANTHER" id="PTHR43547:SF2">
    <property type="entry name" value="HYBRID SIGNAL TRANSDUCTION HISTIDINE KINASE C"/>
    <property type="match status" value="1"/>
</dbReference>
<protein>
    <recommendedName>
        <fullName evidence="2">histidine kinase</fullName>
        <ecNumber evidence="2">2.7.13.3</ecNumber>
    </recommendedName>
</protein>
<dbReference type="CDD" id="cd00082">
    <property type="entry name" value="HisKA"/>
    <property type="match status" value="1"/>
</dbReference>
<proteinExistence type="predicted"/>
<dbReference type="EMBL" id="DS989848">
    <property type="protein sequence ID" value="EDX75838.1"/>
    <property type="molecule type" value="Genomic_DNA"/>
</dbReference>
<feature type="domain" description="Histidine kinase" evidence="6">
    <location>
        <begin position="308"/>
        <end position="534"/>
    </location>
</feature>